<dbReference type="InterPro" id="IPR020095">
    <property type="entry name" value="PsdUridine_synth_TruA_C"/>
</dbReference>
<dbReference type="EC" id="5.4.99.12" evidence="6"/>
<feature type="binding site" evidence="5">
    <location>
        <position position="158"/>
    </location>
    <ligand>
        <name>substrate</name>
    </ligand>
</feature>
<comment type="similarity">
    <text evidence="1 6">Belongs to the tRNA pseudouridine synthase TruA family.</text>
</comment>
<dbReference type="GO" id="GO:0160147">
    <property type="term" value="F:tRNA pseudouridine(38-40) synthase activity"/>
    <property type="evidence" value="ECO:0007669"/>
    <property type="project" value="UniProtKB-EC"/>
</dbReference>
<accession>A0A929N089</accession>
<dbReference type="PANTHER" id="PTHR11142">
    <property type="entry name" value="PSEUDOURIDYLATE SYNTHASE"/>
    <property type="match status" value="1"/>
</dbReference>
<feature type="domain" description="Pseudouridine synthase I TruA alpha/beta" evidence="7">
    <location>
        <begin position="189"/>
        <end position="275"/>
    </location>
</feature>
<dbReference type="AlphaFoldDB" id="A0A929N089"/>
<dbReference type="Proteomes" id="UP000718630">
    <property type="component" value="Unassembled WGS sequence"/>
</dbReference>
<comment type="caution">
    <text evidence="8">The sequence shown here is derived from an EMBL/GenBank/DDBJ whole genome shotgun (WGS) entry which is preliminary data.</text>
</comment>
<dbReference type="Gene3D" id="3.30.70.660">
    <property type="entry name" value="Pseudouridine synthase I, catalytic domain, C-terminal subdomain"/>
    <property type="match status" value="1"/>
</dbReference>
<dbReference type="InterPro" id="IPR020097">
    <property type="entry name" value="PsdUridine_synth_TruA_a/b_dom"/>
</dbReference>
<comment type="catalytic activity">
    <reaction evidence="6">
        <text>uridine(38/39/40) in tRNA = pseudouridine(38/39/40) in tRNA</text>
        <dbReference type="Rhea" id="RHEA:22376"/>
        <dbReference type="Rhea" id="RHEA-COMP:10085"/>
        <dbReference type="Rhea" id="RHEA-COMP:10087"/>
        <dbReference type="ChEBI" id="CHEBI:65314"/>
        <dbReference type="ChEBI" id="CHEBI:65315"/>
        <dbReference type="EC" id="5.4.99.12"/>
    </reaction>
</comment>
<reference evidence="8" key="1">
    <citation type="submission" date="2020-04" db="EMBL/GenBank/DDBJ databases">
        <title>Deep metagenomics examines the oral microbiome during advanced dental caries in children, revealing novel taxa and co-occurrences with host molecules.</title>
        <authorList>
            <person name="Baker J.L."/>
            <person name="Morton J.T."/>
            <person name="Dinis M."/>
            <person name="Alvarez R."/>
            <person name="Tran N.C."/>
            <person name="Knight R."/>
            <person name="Edlund A."/>
        </authorList>
    </citation>
    <scope>NUCLEOTIDE SEQUENCE</scope>
    <source>
        <strain evidence="8">JCVI_32_bin.64</strain>
    </source>
</reference>
<evidence type="ECO:0000256" key="1">
    <source>
        <dbReference type="ARBA" id="ARBA00009375"/>
    </source>
</evidence>
<feature type="non-terminal residue" evidence="8">
    <location>
        <position position="278"/>
    </location>
</feature>
<keyword evidence="3 6" id="KW-0413">Isomerase</keyword>
<evidence type="ECO:0000256" key="3">
    <source>
        <dbReference type="ARBA" id="ARBA00023235"/>
    </source>
</evidence>
<dbReference type="GO" id="GO:0003723">
    <property type="term" value="F:RNA binding"/>
    <property type="evidence" value="ECO:0007669"/>
    <property type="project" value="InterPro"/>
</dbReference>
<evidence type="ECO:0000256" key="6">
    <source>
        <dbReference type="RuleBase" id="RU003792"/>
    </source>
</evidence>
<dbReference type="InterPro" id="IPR020103">
    <property type="entry name" value="PsdUridine_synth_cat_dom_sf"/>
</dbReference>
<dbReference type="InterPro" id="IPR020094">
    <property type="entry name" value="TruA/RsuA/RluB/E/F_N"/>
</dbReference>
<dbReference type="SUPFAM" id="SSF55120">
    <property type="entry name" value="Pseudouridine synthase"/>
    <property type="match status" value="1"/>
</dbReference>
<proteinExistence type="inferred from homology"/>
<dbReference type="Pfam" id="PF01416">
    <property type="entry name" value="PseudoU_synth_1"/>
    <property type="match status" value="1"/>
</dbReference>
<dbReference type="InterPro" id="IPR001406">
    <property type="entry name" value="PsdUridine_synth_TruA"/>
</dbReference>
<dbReference type="EMBL" id="JABZFZ010000466">
    <property type="protein sequence ID" value="MBF0940738.1"/>
    <property type="molecule type" value="Genomic_DNA"/>
</dbReference>
<dbReference type="Gene3D" id="3.30.70.580">
    <property type="entry name" value="Pseudouridine synthase I, catalytic domain, N-terminal subdomain"/>
    <property type="match status" value="1"/>
</dbReference>
<dbReference type="PIRSF" id="PIRSF001430">
    <property type="entry name" value="tRNA_psdUrid_synth"/>
    <property type="match status" value="1"/>
</dbReference>
<dbReference type="CDD" id="cd02570">
    <property type="entry name" value="PseudoU_synth_EcTruA"/>
    <property type="match status" value="1"/>
</dbReference>
<evidence type="ECO:0000256" key="5">
    <source>
        <dbReference type="PIRSR" id="PIRSR001430-2"/>
    </source>
</evidence>
<evidence type="ECO:0000256" key="2">
    <source>
        <dbReference type="ARBA" id="ARBA00022694"/>
    </source>
</evidence>
<evidence type="ECO:0000259" key="7">
    <source>
        <dbReference type="Pfam" id="PF01416"/>
    </source>
</evidence>
<sequence>MSPPPPAAGEERVRVRIDLAYDGTRFHGWAAQPGLRTVQGELEAALSTLVRQPVATTVAGRTDAGVHARHQVAHVDLPGAAWRALAPRSAPADGSAPQTACAAALVRRANALLARAWAQREQGRGGRPPRGVSDALVLSASPVSADFDARFSATGRSYAYRIADRPTPLRRWDCVWDDRPFDLAAVNRAAAALLGEHDFLSFCRPREGATTIRTLTRLEAARAPDGLVEFHVEADAFCHSMVRSLVGALAMVGRGARPAPWPRALLDARSRASAAPIA</sequence>
<name>A0A929N089_9ACTO</name>
<evidence type="ECO:0000256" key="4">
    <source>
        <dbReference type="PIRSR" id="PIRSR001430-1"/>
    </source>
</evidence>
<dbReference type="HAMAP" id="MF_00171">
    <property type="entry name" value="TruA"/>
    <property type="match status" value="1"/>
</dbReference>
<evidence type="ECO:0000313" key="9">
    <source>
        <dbReference type="Proteomes" id="UP000718630"/>
    </source>
</evidence>
<organism evidence="8 9">
    <name type="scientific">Schaalia georgiae</name>
    <dbReference type="NCBI Taxonomy" id="52768"/>
    <lineage>
        <taxon>Bacteria</taxon>
        <taxon>Bacillati</taxon>
        <taxon>Actinomycetota</taxon>
        <taxon>Actinomycetes</taxon>
        <taxon>Actinomycetales</taxon>
        <taxon>Actinomycetaceae</taxon>
        <taxon>Schaalia</taxon>
    </lineage>
</organism>
<keyword evidence="2 6" id="KW-0819">tRNA processing</keyword>
<dbReference type="PANTHER" id="PTHR11142:SF0">
    <property type="entry name" value="TRNA PSEUDOURIDINE SYNTHASE-LIKE 1"/>
    <property type="match status" value="1"/>
</dbReference>
<protein>
    <recommendedName>
        <fullName evidence="6">tRNA pseudouridine synthase</fullName>
        <ecNumber evidence="6">5.4.99.12</ecNumber>
    </recommendedName>
</protein>
<dbReference type="GO" id="GO:0031119">
    <property type="term" value="P:tRNA pseudouridine synthesis"/>
    <property type="evidence" value="ECO:0007669"/>
    <property type="project" value="TreeGrafter"/>
</dbReference>
<feature type="active site" description="Nucleophile" evidence="4">
    <location>
        <position position="63"/>
    </location>
</feature>
<evidence type="ECO:0000313" key="8">
    <source>
        <dbReference type="EMBL" id="MBF0940738.1"/>
    </source>
</evidence>
<gene>
    <name evidence="8" type="primary">truA</name>
    <name evidence="8" type="ORF">HXK03_07695</name>
</gene>